<dbReference type="Pfam" id="PF23170">
    <property type="entry name" value="bHLH_PER"/>
    <property type="match status" value="1"/>
</dbReference>
<dbReference type="InterPro" id="IPR057310">
    <property type="entry name" value="PER1-3_bHLH"/>
</dbReference>
<dbReference type="InterPro" id="IPR013655">
    <property type="entry name" value="PAS_fold_3"/>
</dbReference>
<dbReference type="Pfam" id="PF12114">
    <property type="entry name" value="Period_C"/>
    <property type="match status" value="1"/>
</dbReference>
<keyword evidence="6" id="KW-0090">Biological rhythms</keyword>
<proteinExistence type="predicted"/>
<keyword evidence="3" id="KW-0963">Cytoplasm</keyword>
<dbReference type="RefSeq" id="XP_030044305.1">
    <property type="nucleotide sequence ID" value="XM_030188445.1"/>
</dbReference>
<dbReference type="InterPro" id="IPR000014">
    <property type="entry name" value="PAS"/>
</dbReference>
<dbReference type="Pfam" id="PF08447">
    <property type="entry name" value="PAS_3"/>
    <property type="match status" value="1"/>
</dbReference>
<dbReference type="GO" id="GO:0000976">
    <property type="term" value="F:transcription cis-regulatory region binding"/>
    <property type="evidence" value="ECO:0007669"/>
    <property type="project" value="TreeGrafter"/>
</dbReference>
<feature type="region of interest" description="Disordered" evidence="9">
    <location>
        <begin position="1078"/>
        <end position="1133"/>
    </location>
</feature>
<evidence type="ECO:0000256" key="7">
    <source>
        <dbReference type="ARBA" id="ARBA00023163"/>
    </source>
</evidence>
<dbReference type="PANTHER" id="PTHR11269:SF8">
    <property type="entry name" value="PERIOD CIRCADIAN PROTEIN HOMOLOG 1"/>
    <property type="match status" value="1"/>
</dbReference>
<dbReference type="Pfam" id="PF21353">
    <property type="entry name" value="Per3-like_PAS-A"/>
    <property type="match status" value="1"/>
</dbReference>
<feature type="region of interest" description="Disordered" evidence="9">
    <location>
        <begin position="549"/>
        <end position="578"/>
    </location>
</feature>
<evidence type="ECO:0000259" key="10">
    <source>
        <dbReference type="PROSITE" id="PS50112"/>
    </source>
</evidence>
<keyword evidence="7" id="KW-0804">Transcription</keyword>
<keyword evidence="8" id="KW-0539">Nucleus</keyword>
<feature type="compositionally biased region" description="Low complexity" evidence="9">
    <location>
        <begin position="1078"/>
        <end position="1108"/>
    </location>
</feature>
<feature type="compositionally biased region" description="Low complexity" evidence="9">
    <location>
        <begin position="57"/>
        <end position="100"/>
    </location>
</feature>
<feature type="region of interest" description="Disordered" evidence="9">
    <location>
        <begin position="1262"/>
        <end position="1315"/>
    </location>
</feature>
<dbReference type="InterPro" id="IPR048814">
    <property type="entry name" value="Per1-3_PAS-A"/>
</dbReference>
<keyword evidence="11" id="KW-1185">Reference proteome</keyword>
<dbReference type="FunFam" id="3.30.450.20:FF:000004">
    <property type="entry name" value="Period circadian protein homolog 3"/>
    <property type="match status" value="1"/>
</dbReference>
<dbReference type="GO" id="GO:0032922">
    <property type="term" value="P:circadian regulation of gene expression"/>
    <property type="evidence" value="ECO:0007669"/>
    <property type="project" value="TreeGrafter"/>
</dbReference>
<sequence length="1315" mass="144297">MSSGNSDLGPSHSESMGRRGRTPRDEGVEAEHQNQSNDDMDANGSGNESRGRDSRSSHSSSSGNGKDSALLETTESSKSTNSHSPSPPSSSIAYSLLSASSEHDNPSTSGCSSEQSAREKTQKELMKALKELKIRLPTEKQNKGKSGTLATLQYALSCVKQVRANQDYYQQWTIDDTQPCNFDMSSYTIEELENIASEYSLKNPDSFSLAVSFLTGKIVYISDHAAFVLRCKRDVFKGASFAEFLAPQDVSVFYGSTAPYHLPSWSACTSGDATLMDYTQEKSLYCRISGSRELHYYPFRLTPYLMKVRVSDSAEGQPCCLLFAKKVHSGFEAPRIPPDKRIFTTRHTPGCVFQEVDERAVPLLGYLPQDLIGMPVLMFVHPEDRQLMLAIHKKILQCAGQPFDHSPIRFCARNGEYVTIDTSWSSFVNPWSRKVAFILGRHKVRTGPLKEDIFTAPKGVEMKAVDCDTQELSEQIHKILMQPVHNSSPTGKGSGGSNASQEHFLSIASSSDSNGMVVEEVQTPRPMTFQQMCKNIHMVKSQGQQMFIGSRAKPQRQHATALTPLKGIGPQQVEDKNEPSISMDKAATPEEPHRKDLASVSYQQINCLDSIIRYLESCNIPNTVKRKCGWSSYTASSISDDEKQKAAGEAKKDVVEEALENSHQIKEPQPLAKVTAAVEAPVTLMALPSKAESEVSIASRCSFSSTIVHVGDKKPPESDIVMEAAPSTPAPASVPAAPSVTQEKDKDQYCKVGLTKEVLSIHTQKEEQAFLTRFRDLSQGHIFDPLSEFCRQELRYTRQLVGRGPRSSQPSTARGAKGNGQRRQIGKSKAKRLKQQKSTEDHEPMSNYSSPLHTQDVPGPTPGSLPSLHFPTLLPTYPMPIFPARSSMPSASVPGSQNAHYPMQPPQYPTPLVTPMVALVLPNYVIPQMGSTMSPPFYPGQSSFGGNPIYPFPPPPAAQPPSSNAPATPGPEIIHPACRSTSPHSMSQPDMADSPLFDSRCSSPLQLNLLQMDEIPNPLERQEGHGPDWNASTNEAGAPKDVAQKEACLGEVHRSSNNDALSSSSDLLDILFQEDSHSGTGSAASGSVTSGSNGKESSSTFGTGSSQSRNTSKYFGSIDSLDNDHKGRKRVEQKDDDHFIKYVMQDPIWLLMANTDNKIMMSYQIPTRDIETVLREDKIKLKQMQKRQPRFTKEQKRELREVHPWIRKGLLPKAIDVMACEGCDAVPTRAAPPYDVEIHAMEVSVMLEPIEEVIGDIVSMEEEGGSSVGPMPAEALSTGADFGASPPSMEITMEEEEESNKERQARGDSSTLNPR</sequence>
<dbReference type="GO" id="GO:0005634">
    <property type="term" value="C:nucleus"/>
    <property type="evidence" value="ECO:0007669"/>
    <property type="project" value="UniProtKB-SubCell"/>
</dbReference>
<dbReference type="GO" id="GO:0001222">
    <property type="term" value="F:transcription corepressor binding"/>
    <property type="evidence" value="ECO:0007669"/>
    <property type="project" value="TreeGrafter"/>
</dbReference>
<evidence type="ECO:0000256" key="6">
    <source>
        <dbReference type="ARBA" id="ARBA00023108"/>
    </source>
</evidence>
<comment type="subcellular location">
    <subcellularLocation>
        <location evidence="2">Cytoplasm</location>
    </subcellularLocation>
    <subcellularLocation>
        <location evidence="1">Nucleus</location>
    </subcellularLocation>
</comment>
<dbReference type="KEGG" id="muo:115458458"/>
<dbReference type="InterPro" id="IPR035965">
    <property type="entry name" value="PAS-like_dom_sf"/>
</dbReference>
<dbReference type="GeneID" id="115458458"/>
<evidence type="ECO:0000313" key="13">
    <source>
        <dbReference type="RefSeq" id="XP_030044306.1"/>
    </source>
</evidence>
<protein>
    <submittedName>
        <fullName evidence="12 13">Period circadian protein homolog 1 isoform X1</fullName>
    </submittedName>
</protein>
<evidence type="ECO:0000256" key="9">
    <source>
        <dbReference type="SAM" id="MobiDB-lite"/>
    </source>
</evidence>
<feature type="compositionally biased region" description="Polar residues" evidence="9">
    <location>
        <begin position="106"/>
        <end position="115"/>
    </location>
</feature>
<dbReference type="Proteomes" id="UP000515156">
    <property type="component" value="Chromosome 14"/>
</dbReference>
<dbReference type="PANTHER" id="PTHR11269">
    <property type="entry name" value="PERIOD CIRCADIAN PROTEIN"/>
    <property type="match status" value="1"/>
</dbReference>
<dbReference type="GO" id="GO:0043153">
    <property type="term" value="P:entrainment of circadian clock by photoperiod"/>
    <property type="evidence" value="ECO:0007669"/>
    <property type="project" value="TreeGrafter"/>
</dbReference>
<dbReference type="InterPro" id="IPR050760">
    <property type="entry name" value="Period_circadian_regulator"/>
</dbReference>
<feature type="region of interest" description="Disordered" evidence="9">
    <location>
        <begin position="948"/>
        <end position="999"/>
    </location>
</feature>
<dbReference type="CDD" id="cd00130">
    <property type="entry name" value="PAS"/>
    <property type="match status" value="1"/>
</dbReference>
<evidence type="ECO:0000313" key="12">
    <source>
        <dbReference type="RefSeq" id="XP_030044305.1"/>
    </source>
</evidence>
<evidence type="ECO:0000256" key="4">
    <source>
        <dbReference type="ARBA" id="ARBA00022737"/>
    </source>
</evidence>
<evidence type="ECO:0000313" key="14">
    <source>
        <dbReference type="RefSeq" id="XP_030044307.1"/>
    </source>
</evidence>
<dbReference type="Gene3D" id="3.30.450.20">
    <property type="entry name" value="PAS domain"/>
    <property type="match status" value="2"/>
</dbReference>
<organism evidence="11 14">
    <name type="scientific">Microcaecilia unicolor</name>
    <dbReference type="NCBI Taxonomy" id="1415580"/>
    <lineage>
        <taxon>Eukaryota</taxon>
        <taxon>Metazoa</taxon>
        <taxon>Chordata</taxon>
        <taxon>Craniata</taxon>
        <taxon>Vertebrata</taxon>
        <taxon>Euteleostomi</taxon>
        <taxon>Amphibia</taxon>
        <taxon>Gymnophiona</taxon>
        <taxon>Siphonopidae</taxon>
        <taxon>Microcaecilia</taxon>
    </lineage>
</organism>
<feature type="domain" description="PAS" evidence="10">
    <location>
        <begin position="356"/>
        <end position="399"/>
    </location>
</feature>
<evidence type="ECO:0000256" key="1">
    <source>
        <dbReference type="ARBA" id="ARBA00004123"/>
    </source>
</evidence>
<dbReference type="GO" id="GO:0000122">
    <property type="term" value="P:negative regulation of transcription by RNA polymerase II"/>
    <property type="evidence" value="ECO:0007669"/>
    <property type="project" value="TreeGrafter"/>
</dbReference>
<dbReference type="PROSITE" id="PS50112">
    <property type="entry name" value="PAS"/>
    <property type="match status" value="1"/>
</dbReference>
<dbReference type="InterPro" id="IPR022728">
    <property type="entry name" value="Period_circadian-like_C"/>
</dbReference>
<dbReference type="OrthoDB" id="7788983at2759"/>
<evidence type="ECO:0000256" key="5">
    <source>
        <dbReference type="ARBA" id="ARBA00023015"/>
    </source>
</evidence>
<gene>
    <name evidence="12 13 14" type="primary">PER1</name>
</gene>
<dbReference type="SMART" id="SM00091">
    <property type="entry name" value="PAS"/>
    <property type="match status" value="2"/>
</dbReference>
<feature type="region of interest" description="Disordered" evidence="9">
    <location>
        <begin position="800"/>
        <end position="869"/>
    </location>
</feature>
<feature type="compositionally biased region" description="Polar residues" evidence="9">
    <location>
        <begin position="979"/>
        <end position="988"/>
    </location>
</feature>
<reference evidence="12 13" key="1">
    <citation type="submission" date="2025-04" db="UniProtKB">
        <authorList>
            <consortium name="RefSeq"/>
        </authorList>
    </citation>
    <scope>IDENTIFICATION</scope>
</reference>
<feature type="compositionally biased region" description="Basic and acidic residues" evidence="9">
    <location>
        <begin position="22"/>
        <end position="32"/>
    </location>
</feature>
<feature type="compositionally biased region" description="Basic residues" evidence="9">
    <location>
        <begin position="824"/>
        <end position="835"/>
    </location>
</feature>
<dbReference type="SUPFAM" id="SSF55785">
    <property type="entry name" value="PYP-like sensor domain (PAS domain)"/>
    <property type="match status" value="1"/>
</dbReference>
<accession>A0A6P7WLZ4</accession>
<keyword evidence="4" id="KW-0677">Repeat</keyword>
<evidence type="ECO:0000256" key="3">
    <source>
        <dbReference type="ARBA" id="ARBA00022490"/>
    </source>
</evidence>
<dbReference type="CTD" id="5187"/>
<evidence type="ECO:0000256" key="2">
    <source>
        <dbReference type="ARBA" id="ARBA00004496"/>
    </source>
</evidence>
<dbReference type="RefSeq" id="XP_030044306.1">
    <property type="nucleotide sequence ID" value="XM_030188446.1"/>
</dbReference>
<evidence type="ECO:0000256" key="8">
    <source>
        <dbReference type="ARBA" id="ARBA00023242"/>
    </source>
</evidence>
<feature type="compositionally biased region" description="Basic and acidic residues" evidence="9">
    <location>
        <begin position="1122"/>
        <end position="1133"/>
    </location>
</feature>
<dbReference type="GO" id="GO:0005737">
    <property type="term" value="C:cytoplasm"/>
    <property type="evidence" value="ECO:0007669"/>
    <property type="project" value="UniProtKB-SubCell"/>
</dbReference>
<feature type="compositionally biased region" description="Polar residues" evidence="9">
    <location>
        <begin position="1"/>
        <end position="14"/>
    </location>
</feature>
<dbReference type="RefSeq" id="XP_030044307.1">
    <property type="nucleotide sequence ID" value="XM_030188447.1"/>
</dbReference>
<feature type="compositionally biased region" description="Pro residues" evidence="9">
    <location>
        <begin position="950"/>
        <end position="959"/>
    </location>
</feature>
<name>A0A6P7WLZ4_9AMPH</name>
<feature type="region of interest" description="Disordered" evidence="9">
    <location>
        <begin position="1"/>
        <end position="122"/>
    </location>
</feature>
<evidence type="ECO:0000313" key="11">
    <source>
        <dbReference type="Proteomes" id="UP000515156"/>
    </source>
</evidence>
<keyword evidence="5" id="KW-0805">Transcription regulation</keyword>
<dbReference type="FunFam" id="3.30.450.20:FF:000013">
    <property type="entry name" value="Period circadian protein homolog 2"/>
    <property type="match status" value="1"/>
</dbReference>